<evidence type="ECO:0000313" key="4">
    <source>
        <dbReference type="Proteomes" id="UP000544872"/>
    </source>
</evidence>
<feature type="transmembrane region" description="Helical" evidence="1">
    <location>
        <begin position="74"/>
        <end position="96"/>
    </location>
</feature>
<evidence type="ECO:0008006" key="5">
    <source>
        <dbReference type="Google" id="ProtNLM"/>
    </source>
</evidence>
<gene>
    <name evidence="3" type="ORF">FHS48_002189</name>
</gene>
<evidence type="ECO:0000256" key="2">
    <source>
        <dbReference type="SAM" id="SignalP"/>
    </source>
</evidence>
<comment type="caution">
    <text evidence="3">The sequence shown here is derived from an EMBL/GenBank/DDBJ whole genome shotgun (WGS) entry which is preliminary data.</text>
</comment>
<dbReference type="Proteomes" id="UP000544872">
    <property type="component" value="Unassembled WGS sequence"/>
</dbReference>
<dbReference type="AlphaFoldDB" id="A0A7W9ZI98"/>
<sequence>MKNWVLGAVLTAIAAAALYGSSAASLAGSNAYGVLLIVTVVAVLGVFGVIANAVGHKEEDTSVLTRDAWNKSGVTLGISLLGVVAVLCYVGVYAGSALLFSLFGYVIYFGVFMTFAMLVIVLMLTGGKVESDSY</sequence>
<feature type="signal peptide" evidence="2">
    <location>
        <begin position="1"/>
        <end position="27"/>
    </location>
</feature>
<proteinExistence type="predicted"/>
<organism evidence="3 4">
    <name type="scientific">Novispirillum itersonii</name>
    <name type="common">Aquaspirillum itersonii</name>
    <dbReference type="NCBI Taxonomy" id="189"/>
    <lineage>
        <taxon>Bacteria</taxon>
        <taxon>Pseudomonadati</taxon>
        <taxon>Pseudomonadota</taxon>
        <taxon>Alphaproteobacteria</taxon>
        <taxon>Rhodospirillales</taxon>
        <taxon>Novispirillaceae</taxon>
        <taxon>Novispirillum</taxon>
    </lineage>
</organism>
<evidence type="ECO:0000256" key="1">
    <source>
        <dbReference type="SAM" id="Phobius"/>
    </source>
</evidence>
<keyword evidence="1" id="KW-0472">Membrane</keyword>
<feature type="transmembrane region" description="Helical" evidence="1">
    <location>
        <begin position="102"/>
        <end position="124"/>
    </location>
</feature>
<protein>
    <recommendedName>
        <fullName evidence="5">DUF2178 domain-containing protein</fullName>
    </recommendedName>
</protein>
<keyword evidence="4" id="KW-1185">Reference proteome</keyword>
<keyword evidence="2" id="KW-0732">Signal</keyword>
<dbReference type="RefSeq" id="WP_184263588.1">
    <property type="nucleotide sequence ID" value="NZ_JACIIX010000007.1"/>
</dbReference>
<keyword evidence="1" id="KW-1133">Transmembrane helix</keyword>
<evidence type="ECO:0000313" key="3">
    <source>
        <dbReference type="EMBL" id="MBB6210764.1"/>
    </source>
</evidence>
<feature type="transmembrane region" description="Helical" evidence="1">
    <location>
        <begin position="33"/>
        <end position="54"/>
    </location>
</feature>
<feature type="chain" id="PRO_5030697600" description="DUF2178 domain-containing protein" evidence="2">
    <location>
        <begin position="28"/>
        <end position="134"/>
    </location>
</feature>
<keyword evidence="1" id="KW-0812">Transmembrane</keyword>
<name>A0A7W9ZI98_NOVIT</name>
<accession>A0A7W9ZI98</accession>
<dbReference type="EMBL" id="JACIIX010000007">
    <property type="protein sequence ID" value="MBB6210764.1"/>
    <property type="molecule type" value="Genomic_DNA"/>
</dbReference>
<reference evidence="3 4" key="1">
    <citation type="submission" date="2020-08" db="EMBL/GenBank/DDBJ databases">
        <title>Genomic Encyclopedia of Type Strains, Phase IV (KMG-IV): sequencing the most valuable type-strain genomes for metagenomic binning, comparative biology and taxonomic classification.</title>
        <authorList>
            <person name="Goeker M."/>
        </authorList>
    </citation>
    <scope>NUCLEOTIDE SEQUENCE [LARGE SCALE GENOMIC DNA]</scope>
    <source>
        <strain evidence="3 4">DSM 11590</strain>
    </source>
</reference>